<dbReference type="InterPro" id="IPR015947">
    <property type="entry name" value="PUA-like_sf"/>
</dbReference>
<reference evidence="2 3" key="1">
    <citation type="journal article" date="2019" name="Int. J. Syst. Evol. Microbiol.">
        <title>The Global Catalogue of Microorganisms (GCM) 10K type strain sequencing project: providing services to taxonomists for standard genome sequencing and annotation.</title>
        <authorList>
            <consortium name="The Broad Institute Genomics Platform"/>
            <consortium name="The Broad Institute Genome Sequencing Center for Infectious Disease"/>
            <person name="Wu L."/>
            <person name="Ma J."/>
        </authorList>
    </citation>
    <scope>NUCLEOTIDE SEQUENCE [LARGE SCALE GENOMIC DNA]</scope>
    <source>
        <strain evidence="2 3">JCM 6835</strain>
    </source>
</reference>
<dbReference type="InterPro" id="IPR007374">
    <property type="entry name" value="ASCH_domain"/>
</dbReference>
<dbReference type="SUPFAM" id="SSF88697">
    <property type="entry name" value="PUA domain-like"/>
    <property type="match status" value="1"/>
</dbReference>
<evidence type="ECO:0000259" key="1">
    <source>
        <dbReference type="SMART" id="SM01022"/>
    </source>
</evidence>
<accession>A0ABN3TBU1</accession>
<gene>
    <name evidence="2" type="ORF">GCM10010412_093690</name>
</gene>
<evidence type="ECO:0000313" key="3">
    <source>
        <dbReference type="Proteomes" id="UP001501666"/>
    </source>
</evidence>
<evidence type="ECO:0000313" key="2">
    <source>
        <dbReference type="EMBL" id="GAA2698200.1"/>
    </source>
</evidence>
<comment type="caution">
    <text evidence="2">The sequence shown here is derived from an EMBL/GenBank/DDBJ whole genome shotgun (WGS) entry which is preliminary data.</text>
</comment>
<dbReference type="Proteomes" id="UP001501666">
    <property type="component" value="Unassembled WGS sequence"/>
</dbReference>
<proteinExistence type="predicted"/>
<feature type="domain" description="ASCH" evidence="1">
    <location>
        <begin position="31"/>
        <end position="143"/>
    </location>
</feature>
<dbReference type="InterPro" id="IPR009326">
    <property type="entry name" value="DUF984"/>
</dbReference>
<dbReference type="EMBL" id="BAAATE010000050">
    <property type="protein sequence ID" value="GAA2698200.1"/>
    <property type="molecule type" value="Genomic_DNA"/>
</dbReference>
<name>A0ABN3TBU1_9ACTN</name>
<organism evidence="2 3">
    <name type="scientific">Nonomuraea recticatena</name>
    <dbReference type="NCBI Taxonomy" id="46178"/>
    <lineage>
        <taxon>Bacteria</taxon>
        <taxon>Bacillati</taxon>
        <taxon>Actinomycetota</taxon>
        <taxon>Actinomycetes</taxon>
        <taxon>Streptosporangiales</taxon>
        <taxon>Streptosporangiaceae</taxon>
        <taxon>Nonomuraea</taxon>
    </lineage>
</organism>
<dbReference type="Gene3D" id="3.10.400.10">
    <property type="entry name" value="Sulfate adenylyltransferase"/>
    <property type="match status" value="1"/>
</dbReference>
<dbReference type="Pfam" id="PF04266">
    <property type="entry name" value="ASCH"/>
    <property type="match status" value="1"/>
</dbReference>
<sequence length="156" mass="16883">MRAAAAGRSLPVMWGRIEGLRVLGLGTPGGLRAELNGLVLSGAKTGTAGLLEHDYRAEGEELERAGERLALVDDDDQPIAVIEVTAVEVVPFGEVTWEFADSEGEGYRSVEHWADSHRRFWNSLGHTVDPATEIVCVSFRLVEPEVLSDAAQVSRS</sequence>
<dbReference type="SMART" id="SM01022">
    <property type="entry name" value="ASCH"/>
    <property type="match status" value="1"/>
</dbReference>
<dbReference type="PANTHER" id="PTHR39203:SF1">
    <property type="entry name" value="CYTOPLASMIC PROTEIN"/>
    <property type="match status" value="1"/>
</dbReference>
<keyword evidence="3" id="KW-1185">Reference proteome</keyword>
<protein>
    <recommendedName>
        <fullName evidence="1">ASCH domain-containing protein</fullName>
    </recommendedName>
</protein>
<dbReference type="PANTHER" id="PTHR39203">
    <property type="entry name" value="CYTOPLASMIC PROTEIN-RELATED"/>
    <property type="match status" value="1"/>
</dbReference>